<sequence length="42" mass="5075">MLPFFLLLICVFVFFIKADKTHFDYAGPQYSKIMTDFQRIIR</sequence>
<dbReference type="EMBL" id="BK015478">
    <property type="protein sequence ID" value="DAE08883.1"/>
    <property type="molecule type" value="Genomic_DNA"/>
</dbReference>
<proteinExistence type="predicted"/>
<accession>A0A8S5PQX5</accession>
<evidence type="ECO:0000313" key="1">
    <source>
        <dbReference type="EMBL" id="DAE08883.1"/>
    </source>
</evidence>
<reference evidence="1" key="1">
    <citation type="journal article" date="2021" name="Proc. Natl. Acad. Sci. U.S.A.">
        <title>A Catalog of Tens of Thousands of Viruses from Human Metagenomes Reveals Hidden Associations with Chronic Diseases.</title>
        <authorList>
            <person name="Tisza M.J."/>
            <person name="Buck C.B."/>
        </authorList>
    </citation>
    <scope>NUCLEOTIDE SEQUENCE</scope>
    <source>
        <strain evidence="1">CtTBm11</strain>
    </source>
</reference>
<protein>
    <submittedName>
        <fullName evidence="1">Uncharacterized protein</fullName>
    </submittedName>
</protein>
<name>A0A8S5PQX5_9CAUD</name>
<organism evidence="1">
    <name type="scientific">Myoviridae sp. ctTBm11</name>
    <dbReference type="NCBI Taxonomy" id="2825108"/>
    <lineage>
        <taxon>Viruses</taxon>
        <taxon>Duplodnaviria</taxon>
        <taxon>Heunggongvirae</taxon>
        <taxon>Uroviricota</taxon>
        <taxon>Caudoviricetes</taxon>
    </lineage>
</organism>